<dbReference type="Gene3D" id="2.60.120.10">
    <property type="entry name" value="Jelly Rolls"/>
    <property type="match status" value="1"/>
</dbReference>
<protein>
    <submittedName>
        <fullName evidence="1">Uncharacterized protein</fullName>
    </submittedName>
</protein>
<dbReference type="InterPro" id="IPR014710">
    <property type="entry name" value="RmlC-like_jellyroll"/>
</dbReference>
<dbReference type="RefSeq" id="WP_353063778.1">
    <property type="nucleotide sequence ID" value="NZ_CP132942.1"/>
</dbReference>
<reference evidence="1" key="2">
    <citation type="journal article" date="2024" name="Environ. Microbiol.">
        <title>Genome analysis and description of Tunturibacter gen. nov. expands the diversity of Terriglobia in tundra soils.</title>
        <authorList>
            <person name="Messyasz A."/>
            <person name="Mannisto M.K."/>
            <person name="Kerkhof L.J."/>
            <person name="Haggblom M.M."/>
        </authorList>
    </citation>
    <scope>NUCLEOTIDE SEQUENCE</scope>
    <source>
        <strain evidence="1">X5P6</strain>
    </source>
</reference>
<dbReference type="AlphaFoldDB" id="A0AAU7ZPP0"/>
<evidence type="ECO:0000313" key="1">
    <source>
        <dbReference type="EMBL" id="XCB32939.1"/>
    </source>
</evidence>
<dbReference type="KEGG" id="tpsc:RBB77_21355"/>
<reference evidence="1" key="1">
    <citation type="submission" date="2023-08" db="EMBL/GenBank/DDBJ databases">
        <authorList>
            <person name="Messyasz A."/>
            <person name="Mannisto M.K."/>
            <person name="Kerkhof L.J."/>
            <person name="Haggblom M."/>
        </authorList>
    </citation>
    <scope>NUCLEOTIDE SEQUENCE</scope>
    <source>
        <strain evidence="1">X5P6</strain>
    </source>
</reference>
<proteinExistence type="predicted"/>
<organism evidence="1">
    <name type="scientific">Tunturiibacter psychrotolerans</name>
    <dbReference type="NCBI Taxonomy" id="3069686"/>
    <lineage>
        <taxon>Bacteria</taxon>
        <taxon>Pseudomonadati</taxon>
        <taxon>Acidobacteriota</taxon>
        <taxon>Terriglobia</taxon>
        <taxon>Terriglobales</taxon>
        <taxon>Acidobacteriaceae</taxon>
        <taxon>Tunturiibacter</taxon>
    </lineage>
</organism>
<name>A0AAU7ZPP0_9BACT</name>
<gene>
    <name evidence="1" type="ORF">RBB77_21355</name>
</gene>
<accession>A0AAU7ZPP0</accession>
<dbReference type="EMBL" id="CP132942">
    <property type="protein sequence ID" value="XCB32939.1"/>
    <property type="molecule type" value="Genomic_DNA"/>
</dbReference>
<sequence length="107" mass="11920">MQCIPNSLLKTEDVRILEITLPPHSREEMHTDAWAAIAYVDQPAQVRHFTPDHPPAAQPTSATGVIRIQPEGLHADENFSDTPIHLFRIELKHALQEQSGTVSPVVN</sequence>